<feature type="compositionally biased region" description="Pro residues" evidence="5">
    <location>
        <begin position="1678"/>
        <end position="1688"/>
    </location>
</feature>
<evidence type="ECO:0000256" key="2">
    <source>
        <dbReference type="ARBA" id="ARBA00022473"/>
    </source>
</evidence>
<evidence type="ECO:0000313" key="6">
    <source>
        <dbReference type="EMBL" id="OTG26342.1"/>
    </source>
</evidence>
<dbReference type="Proteomes" id="UP000215914">
    <property type="component" value="Chromosome 5"/>
</dbReference>
<evidence type="ECO:0000313" key="7">
    <source>
        <dbReference type="Proteomes" id="UP000215914"/>
    </source>
</evidence>
<proteinExistence type="inferred from homology"/>
<feature type="region of interest" description="Disordered" evidence="5">
    <location>
        <begin position="294"/>
        <end position="373"/>
    </location>
</feature>
<feature type="region of interest" description="Disordered" evidence="5">
    <location>
        <begin position="1113"/>
        <end position="1136"/>
    </location>
</feature>
<feature type="compositionally biased region" description="Basic and acidic residues" evidence="5">
    <location>
        <begin position="333"/>
        <end position="351"/>
    </location>
</feature>
<keyword evidence="2" id="KW-0217">Developmental protein</keyword>
<gene>
    <name evidence="6" type="ORF">HannXRQ_Chr05g0157581</name>
</gene>
<reference evidence="7" key="1">
    <citation type="journal article" date="2017" name="Nature">
        <title>The sunflower genome provides insights into oil metabolism, flowering and Asterid evolution.</title>
        <authorList>
            <person name="Badouin H."/>
            <person name="Gouzy J."/>
            <person name="Grassa C.J."/>
            <person name="Murat F."/>
            <person name="Staton S.E."/>
            <person name="Cottret L."/>
            <person name="Lelandais-Briere C."/>
            <person name="Owens G.L."/>
            <person name="Carrere S."/>
            <person name="Mayjonade B."/>
            <person name="Legrand L."/>
            <person name="Gill N."/>
            <person name="Kane N.C."/>
            <person name="Bowers J.E."/>
            <person name="Hubner S."/>
            <person name="Bellec A."/>
            <person name="Berard A."/>
            <person name="Berges H."/>
            <person name="Blanchet N."/>
            <person name="Boniface M.C."/>
            <person name="Brunel D."/>
            <person name="Catrice O."/>
            <person name="Chaidir N."/>
            <person name="Claudel C."/>
            <person name="Donnadieu C."/>
            <person name="Faraut T."/>
            <person name="Fievet G."/>
            <person name="Helmstetter N."/>
            <person name="King M."/>
            <person name="Knapp S.J."/>
            <person name="Lai Z."/>
            <person name="Le Paslier M.C."/>
            <person name="Lippi Y."/>
            <person name="Lorenzon L."/>
            <person name="Mandel J.R."/>
            <person name="Marage G."/>
            <person name="Marchand G."/>
            <person name="Marquand E."/>
            <person name="Bret-Mestries E."/>
            <person name="Morien E."/>
            <person name="Nambeesan S."/>
            <person name="Nguyen T."/>
            <person name="Pegot-Espagnet P."/>
            <person name="Pouilly N."/>
            <person name="Raftis F."/>
            <person name="Sallet E."/>
            <person name="Schiex T."/>
            <person name="Thomas J."/>
            <person name="Vandecasteele C."/>
            <person name="Vares D."/>
            <person name="Vear F."/>
            <person name="Vautrin S."/>
            <person name="Crespi M."/>
            <person name="Mangin B."/>
            <person name="Burke J.M."/>
            <person name="Salse J."/>
            <person name="Munos S."/>
            <person name="Vincourt P."/>
            <person name="Rieseberg L.H."/>
            <person name="Langlade N.B."/>
        </authorList>
    </citation>
    <scope>NUCLEOTIDE SEQUENCE [LARGE SCALE GENOMIC DNA]</scope>
    <source>
        <strain evidence="7">cv. SF193</strain>
    </source>
</reference>
<dbReference type="GO" id="GO:0030154">
    <property type="term" value="P:cell differentiation"/>
    <property type="evidence" value="ECO:0007669"/>
    <property type="project" value="UniProtKB-KW"/>
</dbReference>
<keyword evidence="4" id="KW-0287">Flowering</keyword>
<protein>
    <submittedName>
        <fullName evidence="6">Putative frigida-like protein</fullName>
    </submittedName>
</protein>
<feature type="region of interest" description="Disordered" evidence="5">
    <location>
        <begin position="28"/>
        <end position="51"/>
    </location>
</feature>
<evidence type="ECO:0000256" key="1">
    <source>
        <dbReference type="ARBA" id="ARBA00008956"/>
    </source>
</evidence>
<organism evidence="6 7">
    <name type="scientific">Helianthus annuus</name>
    <name type="common">Common sunflower</name>
    <dbReference type="NCBI Taxonomy" id="4232"/>
    <lineage>
        <taxon>Eukaryota</taxon>
        <taxon>Viridiplantae</taxon>
        <taxon>Streptophyta</taxon>
        <taxon>Embryophyta</taxon>
        <taxon>Tracheophyta</taxon>
        <taxon>Spermatophyta</taxon>
        <taxon>Magnoliopsida</taxon>
        <taxon>eudicotyledons</taxon>
        <taxon>Gunneridae</taxon>
        <taxon>Pentapetalae</taxon>
        <taxon>asterids</taxon>
        <taxon>campanulids</taxon>
        <taxon>Asterales</taxon>
        <taxon>Asteraceae</taxon>
        <taxon>Asteroideae</taxon>
        <taxon>Heliantheae alliance</taxon>
        <taxon>Heliantheae</taxon>
        <taxon>Helianthus</taxon>
    </lineage>
</organism>
<name>A0A251UUA0_HELAN</name>
<dbReference type="PANTHER" id="PTHR31791">
    <property type="entry name" value="FRIGIDA-LIKE PROTEIN 3-RELATED"/>
    <property type="match status" value="1"/>
</dbReference>
<evidence type="ECO:0000256" key="3">
    <source>
        <dbReference type="ARBA" id="ARBA00022782"/>
    </source>
</evidence>
<dbReference type="GO" id="GO:0009908">
    <property type="term" value="P:flower development"/>
    <property type="evidence" value="ECO:0007669"/>
    <property type="project" value="UniProtKB-KW"/>
</dbReference>
<dbReference type="Pfam" id="PF07899">
    <property type="entry name" value="Frigida"/>
    <property type="match status" value="3"/>
</dbReference>
<feature type="compositionally biased region" description="Polar residues" evidence="5">
    <location>
        <begin position="298"/>
        <end position="312"/>
    </location>
</feature>
<evidence type="ECO:0000256" key="5">
    <source>
        <dbReference type="SAM" id="MobiDB-lite"/>
    </source>
</evidence>
<keyword evidence="7" id="KW-1185">Reference proteome</keyword>
<feature type="compositionally biased region" description="Basic residues" evidence="5">
    <location>
        <begin position="353"/>
        <end position="367"/>
    </location>
</feature>
<feature type="compositionally biased region" description="Basic and acidic residues" evidence="5">
    <location>
        <begin position="1115"/>
        <end position="1125"/>
    </location>
</feature>
<feature type="region of interest" description="Disordered" evidence="5">
    <location>
        <begin position="1662"/>
        <end position="1704"/>
    </location>
</feature>
<dbReference type="InterPro" id="IPR012474">
    <property type="entry name" value="Frigida"/>
</dbReference>
<dbReference type="InParanoid" id="A0A251UUA0"/>
<evidence type="ECO:0000256" key="4">
    <source>
        <dbReference type="ARBA" id="ARBA00023089"/>
    </source>
</evidence>
<comment type="similarity">
    <text evidence="1">Belongs to the Frigida family.</text>
</comment>
<feature type="region of interest" description="Disordered" evidence="5">
    <location>
        <begin position="1201"/>
        <end position="1234"/>
    </location>
</feature>
<feature type="region of interest" description="Disordered" evidence="5">
    <location>
        <begin position="1154"/>
        <end position="1179"/>
    </location>
</feature>
<dbReference type="PANTHER" id="PTHR31791:SF49">
    <property type="entry name" value="INACTIVE PROTEIN FRIGIDA"/>
    <property type="match status" value="1"/>
</dbReference>
<feature type="compositionally biased region" description="Polar residues" evidence="5">
    <location>
        <begin position="1222"/>
        <end position="1231"/>
    </location>
</feature>
<accession>A0A251UUA0</accession>
<keyword evidence="3" id="KW-0221">Differentiation</keyword>
<dbReference type="STRING" id="4232.A0A251UUA0"/>
<dbReference type="EMBL" id="CM007894">
    <property type="protein sequence ID" value="OTG26342.1"/>
    <property type="molecule type" value="Genomic_DNA"/>
</dbReference>
<sequence>MLLFLKPRSPTGAPPSMDTISGLINLQNQSTLPTSPPTPPPSTLKTATQQPPHITTTTLTADIPFSTSINQLHTFSTALSAFLNHYDDLQTHINFITSSIDSKLPPHLVETVCPNLSALTNVRLLEIDCDRTITASPEVSLSERNPKVSDSASFSHNSGEIDASNKLEVIDVLKKHAETDALKKPVAEIFVDQAINDVLEAIVSEQNPKESESDCQRNHESATADFSPNFEEFDASKKLEVVVDVSKNCGEMDASENFVEIDSSKKCEEIDVLKKHVETFGDQSITAFPEAAVLEQKPNGTATSGERSNEINVRTPEGLEETCIGKDPQGIDVRQKPEENYSSRSPEETYTSKKQRKRRKTGKRKKDKDKDKETALNKFAGKLQSLCKNMYTRGMRRLASVLVLECFLMISNDDGIEIEKREFERALNNAVIWRKRMIREGGFGHTDEVDARGLLLLISGFGIQDDVFKTQDIVDLIQASNVKGISTALRRSAFLMPKIPDVISLMVKNNLEIEAVDIAYTFGLEDTCNSQNILTTYLRNKIKDIQNDSPFQTQLLDLKSVKQCLESHKVDPSTLLPDLKINENIQILEKEVNESKLIQKRKSLENPIHQEAKRACFGHENMPHHHEPVDNYGMVLEQTPSESASDCEWSHESATMPDSTDFSHNYEKIDTLKNLEVVDVSKNSEEIDVSENPVEIDTTKTLEEFDVLKKHEEFDTLMKHAETDTLKKQEEIVTETFGDQTIGVVSGRNPNGMATNGEQSREIVTAPESLEEINVLNKLEEIDVLKKPEELDTSMIPEETVPETSVVSVLQSFCESMSPRQLRQHVATHFSKMINLREEIAKSLKLAKDPVYLVRSSIGSFFVSRSTTFRDYNKKLSRMVAVLILECFVMISSDGIEIANSDREYAAKDAVIWRKRMIREGGFGKTDVVDARGLLLLISGFGIQDHVFKIQDIMDLIRASNWKGISAALRRSAFLMPKIPDVISLMVKNNLEIEAVDMAYTFGLEDMCNPQNILTTYLNNKIKDIQNDSPFQKLEAMKSVKQCLESHNVDPSKLLPDFKINEEIQNLEKEVSELKLIQKRKSLENSIHQEAKRACFGHENTSINPEENCTCEEIDSSKKRSETDSSKNPVPETSYDETITAVPEAIVSEQNPNRMASYHEQSDENVRTPESLDETDVLKKPEQTDICKNTEVTVVLKKPQEPDTPMVPEEIDTSKKPEETVPETSCDQTTPAVPEPIVTEQNPNRTAANRKQIHENVTEKSAISELESLCESMSSKELKWHVAANLSEMINLRKEIAKTLKLAKDPAKLVLNSIGSFYVQDRKKFLQKKQDLGRKAAVLILEWFGMISGDGVEIAKSDEEFAAQAAVEWRNRMIKEGGFGKTDEVDARGLLLLISGFGIQDHVFEIRDIVDLIRASNVKEISTALRRSIFLVPKIPEVIDLMVKNNLEIEAADIAYTFGLEDKCRPLSILATFLRNRIRNISSSSFFHMLEEMKQQLFDLKSVKQCLESHNIDPSVPFPDFQINEKIQNLEKELNEEKPIQKRKSLDGPIYQEAKRACSGHENMPHHQSPVDHYGMNRYHQSTQLSTSYFDPCRDLHNSYISNYTPSSVYNSPAMHETITSTVPNGPAVGSFIGSNGHIHHSANVKPYGRHEPYVQHYSRHGQTYDSQPYGRGRPWEWGPPEPFPPSNPLGGFPRRRGPTSDLYSDADKIAMKYLR</sequence>